<gene>
    <name evidence="2" type="ORF">F6R98_11075</name>
</gene>
<keyword evidence="1" id="KW-0732">Signal</keyword>
<dbReference type="AlphaFoldDB" id="A0A5Q0BGV2"/>
<dbReference type="KEGG" id="mmob:F6R98_11075"/>
<evidence type="ECO:0000313" key="3">
    <source>
        <dbReference type="Proteomes" id="UP000325755"/>
    </source>
</evidence>
<reference evidence="2 3" key="1">
    <citation type="submission" date="2019-09" db="EMBL/GenBank/DDBJ databases">
        <title>Ecophysiology of the spiral-shaped methanotroph Methylospira mobilis as revealed by the complete genome sequence.</title>
        <authorList>
            <person name="Oshkin I.Y."/>
            <person name="Dedysh S.N."/>
            <person name="Miroshnikov K."/>
            <person name="Danilova O.V."/>
            <person name="Hakobyan A."/>
            <person name="Liesack W."/>
        </authorList>
    </citation>
    <scope>NUCLEOTIDE SEQUENCE [LARGE SCALE GENOMIC DNA]</scope>
    <source>
        <strain evidence="2 3">Shm1</strain>
    </source>
</reference>
<dbReference type="InParanoid" id="A0A5Q0BGV2"/>
<proteinExistence type="predicted"/>
<sequence length="129" mass="14310">MRKTNLLRALSILFFLSISNISFAGGRYEDPPDGLVEVYGLSQQILQALDAGDNAKALEIVKQARKIALDSYKEKSSMPMQIASSGMKEARNALEANPADVAKAKQEVQHAYEKLSSEIEYYKKEGKIK</sequence>
<evidence type="ECO:0008006" key="4">
    <source>
        <dbReference type="Google" id="ProtNLM"/>
    </source>
</evidence>
<dbReference type="EMBL" id="CP044205">
    <property type="protein sequence ID" value="QFY43095.1"/>
    <property type="molecule type" value="Genomic_DNA"/>
</dbReference>
<protein>
    <recommendedName>
        <fullName evidence="4">DUF4398 domain-containing protein</fullName>
    </recommendedName>
</protein>
<accession>A0A5Q0BGV2</accession>
<evidence type="ECO:0000256" key="1">
    <source>
        <dbReference type="SAM" id="SignalP"/>
    </source>
</evidence>
<dbReference type="Proteomes" id="UP000325755">
    <property type="component" value="Chromosome"/>
</dbReference>
<name>A0A5Q0BGV2_9GAMM</name>
<evidence type="ECO:0000313" key="2">
    <source>
        <dbReference type="EMBL" id="QFY43095.1"/>
    </source>
</evidence>
<feature type="signal peptide" evidence="1">
    <location>
        <begin position="1"/>
        <end position="24"/>
    </location>
</feature>
<dbReference type="OrthoDB" id="5567515at2"/>
<dbReference type="RefSeq" id="WP_153249079.1">
    <property type="nucleotide sequence ID" value="NZ_CP044205.1"/>
</dbReference>
<organism evidence="2 3">
    <name type="scientific">Candidatus Methylospira mobilis</name>
    <dbReference type="NCBI Taxonomy" id="1808979"/>
    <lineage>
        <taxon>Bacteria</taxon>
        <taxon>Pseudomonadati</taxon>
        <taxon>Pseudomonadota</taxon>
        <taxon>Gammaproteobacteria</taxon>
        <taxon>Methylococcales</taxon>
        <taxon>Methylococcaceae</taxon>
        <taxon>Candidatus Methylospira</taxon>
    </lineage>
</organism>
<feature type="chain" id="PRO_5024866044" description="DUF4398 domain-containing protein" evidence="1">
    <location>
        <begin position="25"/>
        <end position="129"/>
    </location>
</feature>
<keyword evidence="3" id="KW-1185">Reference proteome</keyword>